<organism evidence="1 2">
    <name type="scientific">Caballeronia insecticola</name>
    <dbReference type="NCBI Taxonomy" id="758793"/>
    <lineage>
        <taxon>Bacteria</taxon>
        <taxon>Pseudomonadati</taxon>
        <taxon>Pseudomonadota</taxon>
        <taxon>Betaproteobacteria</taxon>
        <taxon>Burkholderiales</taxon>
        <taxon>Burkholderiaceae</taxon>
        <taxon>Caballeronia</taxon>
    </lineage>
</organism>
<name>R4WHJ2_9BURK</name>
<dbReference type="HOGENOM" id="CLU_3248345_0_0_4"/>
<dbReference type="EMBL" id="AP013058">
    <property type="protein sequence ID" value="BAN23648.1"/>
    <property type="molecule type" value="Genomic_DNA"/>
</dbReference>
<dbReference type="RefSeq" id="WP_016345799.1">
    <property type="nucleotide sequence ID" value="NC_021287.1"/>
</dbReference>
<dbReference type="PATRIC" id="fig|758793.3.peg.1898"/>
<sequence>MAFIVYLTHIHLGYDALADHCQKTNPREPSADDYRRMLTESL</sequence>
<reference evidence="1 2" key="2">
    <citation type="journal article" date="2018" name="Int. J. Syst. Evol. Microbiol.">
        <title>Burkholderia insecticola sp. nov., a gut symbiotic bacterium of the bean bug Riptortus pedestris.</title>
        <authorList>
            <person name="Takeshita K."/>
            <person name="Tamaki H."/>
            <person name="Ohbayashi T."/>
            <person name="Meng X.-Y."/>
            <person name="Sone T."/>
            <person name="Mitani Y."/>
            <person name="Peeters C."/>
            <person name="Kikuchi Y."/>
            <person name="Vandamme P."/>
        </authorList>
    </citation>
    <scope>NUCLEOTIDE SEQUENCE [LARGE SCALE GENOMIC DNA]</scope>
    <source>
        <strain evidence="1">RPE64</strain>
    </source>
</reference>
<gene>
    <name evidence="1" type="ORF">BRPE64_ACDS18940</name>
</gene>
<dbReference type="Proteomes" id="UP000013966">
    <property type="component" value="Chromosome 1"/>
</dbReference>
<accession>R4WHJ2</accession>
<reference evidence="1 2" key="1">
    <citation type="journal article" date="2013" name="Genome Announc.">
        <title>Complete Genome Sequence of Burkholderia sp. Strain RPE64, Bacterial Symbiont of the Bean Bug Riptortus pedestris.</title>
        <authorList>
            <person name="Shibata T.F."/>
            <person name="Maeda T."/>
            <person name="Nikoh N."/>
            <person name="Yamaguchi K."/>
            <person name="Oshima K."/>
            <person name="Hattori M."/>
            <person name="Nishiyama T."/>
            <person name="Hasebe M."/>
            <person name="Fukatsu T."/>
            <person name="Kikuchi Y."/>
            <person name="Shigenobu S."/>
        </authorList>
    </citation>
    <scope>NUCLEOTIDE SEQUENCE [LARGE SCALE GENOMIC DNA]</scope>
</reference>
<dbReference type="AlphaFoldDB" id="R4WHJ2"/>
<evidence type="ECO:0000313" key="2">
    <source>
        <dbReference type="Proteomes" id="UP000013966"/>
    </source>
</evidence>
<keyword evidence="2" id="KW-1185">Reference proteome</keyword>
<proteinExistence type="predicted"/>
<dbReference type="STRING" id="758793.BRPE64_ACDS18940"/>
<evidence type="ECO:0000313" key="1">
    <source>
        <dbReference type="EMBL" id="BAN23648.1"/>
    </source>
</evidence>
<protein>
    <submittedName>
        <fullName evidence="1">Putative iron-containing alcohol dehydrogenase</fullName>
    </submittedName>
</protein>
<dbReference type="KEGG" id="buo:BRPE64_ACDS18940"/>